<sequence length="408" mass="45889">MIQSVLVFALGFLVAAALALMAAPALWRRAGRHERKRIEASMPLSREELQAEIDAVRAEYAMAMRRLEMKAEAVKKKAAQDLVEINLLREQVHSLEMRCAESDEALAGLNAERADLLARLKDAELELREQTARLREVEEKLAEREREVEELSRRYEEASLTASSRQIELVARESEIDNLNEMLGILRSQRKEADRMMREAVSEKVQADKALQLERERVEELAHKVERLMTDLSTREDRLERQESEITRLKQKLRESAGRRKGREPDADEERVRLEAQVAELSQKLSTLLAGGDATAPKDEASALRKPEMERLQARLAALLRENKKLRAELAASAAAQQEAGDEMLRERISNLAAEVVSMAAALQGPDSPIEKALAGPPAETGGKGKDRRMSLAERVRALRKASVEAER</sequence>
<accession>A0A9X3B719</accession>
<dbReference type="Proteomes" id="UP001149009">
    <property type="component" value="Unassembled WGS sequence"/>
</dbReference>
<evidence type="ECO:0000313" key="4">
    <source>
        <dbReference type="EMBL" id="MCT8991117.1"/>
    </source>
</evidence>
<dbReference type="AlphaFoldDB" id="A0A9X3B719"/>
<dbReference type="RefSeq" id="WP_261516015.1">
    <property type="nucleotide sequence ID" value="NZ_JAODNV010000013.1"/>
</dbReference>
<evidence type="ECO:0000256" key="3">
    <source>
        <dbReference type="SAM" id="Phobius"/>
    </source>
</evidence>
<feature type="region of interest" description="Disordered" evidence="2">
    <location>
        <begin position="251"/>
        <end position="271"/>
    </location>
</feature>
<protein>
    <submittedName>
        <fullName evidence="4">Uncharacterized protein</fullName>
    </submittedName>
</protein>
<keyword evidence="1" id="KW-0175">Coiled coil</keyword>
<organism evidence="4 5">
    <name type="scientific">Chelativorans petroleitrophicus</name>
    <dbReference type="NCBI Taxonomy" id="2975484"/>
    <lineage>
        <taxon>Bacteria</taxon>
        <taxon>Pseudomonadati</taxon>
        <taxon>Pseudomonadota</taxon>
        <taxon>Alphaproteobacteria</taxon>
        <taxon>Hyphomicrobiales</taxon>
        <taxon>Phyllobacteriaceae</taxon>
        <taxon>Chelativorans</taxon>
    </lineage>
</organism>
<keyword evidence="3" id="KW-1133">Transmembrane helix</keyword>
<keyword evidence="3" id="KW-0812">Transmembrane</keyword>
<evidence type="ECO:0000256" key="1">
    <source>
        <dbReference type="SAM" id="Coils"/>
    </source>
</evidence>
<feature type="transmembrane region" description="Helical" evidence="3">
    <location>
        <begin position="6"/>
        <end position="27"/>
    </location>
</feature>
<gene>
    <name evidence="4" type="ORF">NYR54_12580</name>
</gene>
<keyword evidence="5" id="KW-1185">Reference proteome</keyword>
<proteinExistence type="predicted"/>
<feature type="region of interest" description="Disordered" evidence="2">
    <location>
        <begin position="366"/>
        <end position="391"/>
    </location>
</feature>
<evidence type="ECO:0000313" key="5">
    <source>
        <dbReference type="Proteomes" id="UP001149009"/>
    </source>
</evidence>
<comment type="caution">
    <text evidence="4">The sequence shown here is derived from an EMBL/GenBank/DDBJ whole genome shotgun (WGS) entry which is preliminary data.</text>
</comment>
<evidence type="ECO:0000256" key="2">
    <source>
        <dbReference type="SAM" id="MobiDB-lite"/>
    </source>
</evidence>
<reference evidence="4" key="1">
    <citation type="submission" date="2022-08" db="EMBL/GenBank/DDBJ databases">
        <title>Chelativorans sichuanense sp. nov., a paraffin oil-degrading bacterium isolated from a mixture of oil-based drill cuttings and paddy soil.</title>
        <authorList>
            <person name="Yu J."/>
            <person name="Liu H."/>
            <person name="Chen Q."/>
        </authorList>
    </citation>
    <scope>NUCLEOTIDE SEQUENCE</scope>
    <source>
        <strain evidence="4">SCAU 2101</strain>
    </source>
</reference>
<keyword evidence="3" id="KW-0472">Membrane</keyword>
<name>A0A9X3B719_9HYPH</name>
<dbReference type="EMBL" id="JAODNV010000013">
    <property type="protein sequence ID" value="MCT8991117.1"/>
    <property type="molecule type" value="Genomic_DNA"/>
</dbReference>
<dbReference type="Gene3D" id="1.10.287.1490">
    <property type="match status" value="1"/>
</dbReference>
<feature type="coiled-coil region" evidence="1">
    <location>
        <begin position="46"/>
        <end position="77"/>
    </location>
</feature>
<feature type="coiled-coil region" evidence="1">
    <location>
        <begin position="309"/>
        <end position="336"/>
    </location>
</feature>